<gene>
    <name evidence="7" type="ORF">KIV10_04140</name>
</gene>
<name>A0ABS5S4P2_9FLAO</name>
<evidence type="ECO:0000256" key="3">
    <source>
        <dbReference type="ARBA" id="ARBA00022833"/>
    </source>
</evidence>
<reference evidence="7 8" key="1">
    <citation type="submission" date="2021-05" db="EMBL/GenBank/DDBJ databases">
        <title>Aequorivita echinoideorum JCM 30378 genome.</title>
        <authorList>
            <person name="Zhang H."/>
            <person name="Li C."/>
        </authorList>
    </citation>
    <scope>NUCLEOTIDE SEQUENCE [LARGE SCALE GENOMIC DNA]</scope>
    <source>
        <strain evidence="7 8">JCM30378</strain>
    </source>
</reference>
<dbReference type="EMBL" id="JAHCTB010000002">
    <property type="protein sequence ID" value="MBT0607364.1"/>
    <property type="molecule type" value="Genomic_DNA"/>
</dbReference>
<keyword evidence="8" id="KW-1185">Reference proteome</keyword>
<keyword evidence="2" id="KW-0678">Repressor</keyword>
<evidence type="ECO:0000256" key="2">
    <source>
        <dbReference type="ARBA" id="ARBA00022491"/>
    </source>
</evidence>
<dbReference type="InterPro" id="IPR043135">
    <property type="entry name" value="Fur_C"/>
</dbReference>
<evidence type="ECO:0000313" key="7">
    <source>
        <dbReference type="EMBL" id="MBT0607364.1"/>
    </source>
</evidence>
<dbReference type="RefSeq" id="WP_214112243.1">
    <property type="nucleotide sequence ID" value="NZ_JAHCTB010000002.1"/>
</dbReference>
<keyword evidence="6" id="KW-0804">Transcription</keyword>
<evidence type="ECO:0000256" key="4">
    <source>
        <dbReference type="ARBA" id="ARBA00023015"/>
    </source>
</evidence>
<comment type="caution">
    <text evidence="7">The sequence shown here is derived from an EMBL/GenBank/DDBJ whole genome shotgun (WGS) entry which is preliminary data.</text>
</comment>
<organism evidence="7 8">
    <name type="scientific">Aequorivita echinoideorum</name>
    <dbReference type="NCBI Taxonomy" id="1549647"/>
    <lineage>
        <taxon>Bacteria</taxon>
        <taxon>Pseudomonadati</taxon>
        <taxon>Bacteroidota</taxon>
        <taxon>Flavobacteriia</taxon>
        <taxon>Flavobacteriales</taxon>
        <taxon>Flavobacteriaceae</taxon>
        <taxon>Aequorivita</taxon>
    </lineage>
</organism>
<keyword evidence="3" id="KW-0862">Zinc</keyword>
<dbReference type="Gene3D" id="1.10.10.10">
    <property type="entry name" value="Winged helix-like DNA-binding domain superfamily/Winged helix DNA-binding domain"/>
    <property type="match status" value="1"/>
</dbReference>
<protein>
    <submittedName>
        <fullName evidence="7">Transcriptional repressor</fullName>
    </submittedName>
</protein>
<dbReference type="Pfam" id="PF01475">
    <property type="entry name" value="FUR"/>
    <property type="match status" value="1"/>
</dbReference>
<dbReference type="InterPro" id="IPR036390">
    <property type="entry name" value="WH_DNA-bd_sf"/>
</dbReference>
<evidence type="ECO:0000313" key="8">
    <source>
        <dbReference type="Proteomes" id="UP001297092"/>
    </source>
</evidence>
<sequence length="125" mass="14048">MRNTQATQKIYDIIKDSEIALSHSEVQNMLPEGFCDRATIYRVLERLAQKGSIHKIVNVDGVINYAACEYAANTPSATHVHFNCERCQTVTCLEEIKPNFTLPKNYKIHQSNFVLSGICPNCSAN</sequence>
<proteinExistence type="inferred from homology"/>
<dbReference type="SUPFAM" id="SSF46785">
    <property type="entry name" value="Winged helix' DNA-binding domain"/>
    <property type="match status" value="1"/>
</dbReference>
<comment type="similarity">
    <text evidence="1">Belongs to the Fur family.</text>
</comment>
<dbReference type="InterPro" id="IPR036388">
    <property type="entry name" value="WH-like_DNA-bd_sf"/>
</dbReference>
<dbReference type="InterPro" id="IPR002481">
    <property type="entry name" value="FUR"/>
</dbReference>
<keyword evidence="5" id="KW-0238">DNA-binding</keyword>
<dbReference type="Proteomes" id="UP001297092">
    <property type="component" value="Unassembled WGS sequence"/>
</dbReference>
<evidence type="ECO:0000256" key="6">
    <source>
        <dbReference type="ARBA" id="ARBA00023163"/>
    </source>
</evidence>
<evidence type="ECO:0000256" key="5">
    <source>
        <dbReference type="ARBA" id="ARBA00023125"/>
    </source>
</evidence>
<keyword evidence="4" id="KW-0805">Transcription regulation</keyword>
<evidence type="ECO:0000256" key="1">
    <source>
        <dbReference type="ARBA" id="ARBA00007957"/>
    </source>
</evidence>
<accession>A0ABS5S4P2</accession>
<dbReference type="Gene3D" id="3.30.1490.190">
    <property type="match status" value="1"/>
</dbReference>